<dbReference type="EMBL" id="BTSX01000005">
    <property type="protein sequence ID" value="GMT01304.1"/>
    <property type="molecule type" value="Genomic_DNA"/>
</dbReference>
<accession>A0AAV5U4E1</accession>
<gene>
    <name evidence="5" type="ORF">PENTCL1PPCAC_23478</name>
</gene>
<dbReference type="InterPro" id="IPR056499">
    <property type="entry name" value="Beta-prop_HPS5-like"/>
</dbReference>
<dbReference type="SMART" id="SM00320">
    <property type="entry name" value="WD40"/>
    <property type="match status" value="2"/>
</dbReference>
<dbReference type="Gene3D" id="2.130.10.10">
    <property type="entry name" value="YVTN repeat-like/Quinoprotein amine dehydrogenase"/>
    <property type="match status" value="1"/>
</dbReference>
<organism evidence="5 6">
    <name type="scientific">Pristionchus entomophagus</name>
    <dbReference type="NCBI Taxonomy" id="358040"/>
    <lineage>
        <taxon>Eukaryota</taxon>
        <taxon>Metazoa</taxon>
        <taxon>Ecdysozoa</taxon>
        <taxon>Nematoda</taxon>
        <taxon>Chromadorea</taxon>
        <taxon>Rhabditida</taxon>
        <taxon>Rhabditina</taxon>
        <taxon>Diplogasteromorpha</taxon>
        <taxon>Diplogasteroidea</taxon>
        <taxon>Neodiplogasteridae</taxon>
        <taxon>Pristionchus</taxon>
    </lineage>
</organism>
<feature type="domain" description="HPS5-like beta-propeller" evidence="4">
    <location>
        <begin position="372"/>
        <end position="665"/>
    </location>
</feature>
<name>A0AAV5U4E1_9BILA</name>
<dbReference type="PANTHER" id="PTHR23287">
    <property type="entry name" value="RUBY-EYE2-LIKE PROTEIN"/>
    <property type="match status" value="1"/>
</dbReference>
<dbReference type="PANTHER" id="PTHR23287:SF18">
    <property type="entry name" value="BLOC-2 COMPLEX MEMBER HPS5"/>
    <property type="match status" value="1"/>
</dbReference>
<dbReference type="Gene3D" id="2.120.10.80">
    <property type="entry name" value="Kelch-type beta propeller"/>
    <property type="match status" value="2"/>
</dbReference>
<keyword evidence="1" id="KW-0880">Kelch repeat</keyword>
<protein>
    <recommendedName>
        <fullName evidence="4">HPS5-like beta-propeller domain-containing protein</fullName>
    </recommendedName>
</protein>
<feature type="compositionally biased region" description="Basic and acidic residues" evidence="2">
    <location>
        <begin position="991"/>
        <end position="1001"/>
    </location>
</feature>
<reference evidence="5" key="1">
    <citation type="submission" date="2023-10" db="EMBL/GenBank/DDBJ databases">
        <title>Genome assembly of Pristionchus species.</title>
        <authorList>
            <person name="Yoshida K."/>
            <person name="Sommer R.J."/>
        </authorList>
    </citation>
    <scope>NUCLEOTIDE SEQUENCE</scope>
    <source>
        <strain evidence="5">RS0144</strain>
    </source>
</reference>
<dbReference type="SMART" id="SM00612">
    <property type="entry name" value="Kelch"/>
    <property type="match status" value="2"/>
</dbReference>
<feature type="compositionally biased region" description="Low complexity" evidence="2">
    <location>
        <begin position="976"/>
        <end position="990"/>
    </location>
</feature>
<evidence type="ECO:0000256" key="3">
    <source>
        <dbReference type="SAM" id="SignalP"/>
    </source>
</evidence>
<feature type="region of interest" description="Disordered" evidence="2">
    <location>
        <begin position="913"/>
        <end position="1001"/>
    </location>
</feature>
<keyword evidence="6" id="KW-1185">Reference proteome</keyword>
<comment type="caution">
    <text evidence="5">The sequence shown here is derived from an EMBL/GenBank/DDBJ whole genome shotgun (WGS) entry which is preliminary data.</text>
</comment>
<feature type="non-terminal residue" evidence="5">
    <location>
        <position position="1595"/>
    </location>
</feature>
<feature type="signal peptide" evidence="3">
    <location>
        <begin position="1"/>
        <end position="18"/>
    </location>
</feature>
<dbReference type="PROSITE" id="PS51257">
    <property type="entry name" value="PROKAR_LIPOPROTEIN"/>
    <property type="match status" value="1"/>
</dbReference>
<feature type="compositionally biased region" description="Low complexity" evidence="2">
    <location>
        <begin position="1343"/>
        <end position="1352"/>
    </location>
</feature>
<feature type="chain" id="PRO_5043607775" description="HPS5-like beta-propeller domain-containing protein" evidence="3">
    <location>
        <begin position="19"/>
        <end position="1595"/>
    </location>
</feature>
<dbReference type="InterPro" id="IPR001680">
    <property type="entry name" value="WD40_rpt"/>
</dbReference>
<evidence type="ECO:0000256" key="1">
    <source>
        <dbReference type="ARBA" id="ARBA00022441"/>
    </source>
</evidence>
<dbReference type="SUPFAM" id="SSF117281">
    <property type="entry name" value="Kelch motif"/>
    <property type="match status" value="1"/>
</dbReference>
<feature type="compositionally biased region" description="Acidic residues" evidence="2">
    <location>
        <begin position="307"/>
        <end position="327"/>
    </location>
</feature>
<feature type="region of interest" description="Disordered" evidence="2">
    <location>
        <begin position="1461"/>
        <end position="1493"/>
    </location>
</feature>
<feature type="region of interest" description="Disordered" evidence="2">
    <location>
        <begin position="302"/>
        <end position="368"/>
    </location>
</feature>
<feature type="compositionally biased region" description="Acidic residues" evidence="2">
    <location>
        <begin position="930"/>
        <end position="944"/>
    </location>
</feature>
<evidence type="ECO:0000259" key="4">
    <source>
        <dbReference type="Pfam" id="PF23756"/>
    </source>
</evidence>
<dbReference type="Proteomes" id="UP001432027">
    <property type="component" value="Unassembled WGS sequence"/>
</dbReference>
<dbReference type="InterPro" id="IPR015915">
    <property type="entry name" value="Kelch-typ_b-propeller"/>
</dbReference>
<evidence type="ECO:0000256" key="2">
    <source>
        <dbReference type="SAM" id="MobiDB-lite"/>
    </source>
</evidence>
<proteinExistence type="predicted"/>
<dbReference type="InterPro" id="IPR015943">
    <property type="entry name" value="WD40/YVTN_repeat-like_dom_sf"/>
</dbReference>
<evidence type="ECO:0000313" key="5">
    <source>
        <dbReference type="EMBL" id="GMT01304.1"/>
    </source>
</evidence>
<feature type="region of interest" description="Disordered" evidence="2">
    <location>
        <begin position="1069"/>
        <end position="1148"/>
    </location>
</feature>
<dbReference type="GO" id="GO:0005737">
    <property type="term" value="C:cytoplasm"/>
    <property type="evidence" value="ECO:0007669"/>
    <property type="project" value="TreeGrafter"/>
</dbReference>
<dbReference type="SUPFAM" id="SSF69322">
    <property type="entry name" value="Tricorn protease domain 2"/>
    <property type="match status" value="1"/>
</dbReference>
<sequence>MLRRSLSSIFFVAGGCAAAKEERPLRSVEKGGQWRVRSSLLETSSLTTPRRSPAVVNIDGRSTVVGGCSAPGANEDTVEQWRDGRFTPIESCRDTVARSCAAYCTTSSGRSYVMGGFNGLECLREVTVFDVNGSWSEQKPFPSRLKNGAACALRASEGDDVIVVVGGWDEQRTMRTVYASPSSSSSFSSPEMVALLPRPLEAHAVVTIDDDVIVVIGGYDGVAVTDEVGLIRSNSSPTVSLRRFSVRVEESRLREARENHTAVYLKEIDAIVVAGGWNGHTALSTIELLRVKREGERVFGLERVNTEEVEDEVSDEEDDDEDTAEEEESRRESTAASLSSLVSSPSTRGNESVRGNGRRRRGENRPVRSHALVELTSLDELSLPTNAARSIKYTCIAASRRLLALGTSTGSVYVFARFASRQRANATSGGGRLNAVPLHVYTTKDGALHTVRISPNEQLIAVGGESGRVSVLSLAAGVGGGGAAATAAATTPGSPASALIHSVPGDARRSDRVNCLCWSSDSSLLYAAHASGLVVQHKVGIRRSVFRSSFDNLMRLAGPAVQMEYAAGTTAAAAARLLISTPEATFVHDLQAGKAYQVGQKLRNAPMGACWMRGEGGSATDDFVLAARQNGRIWEASSTGIVYKTHQLRQSAFIPTLDPLSFRPTADAAAPPTLLQQTSIDTEAARTTVHLGTLTPITIDSAPSPLPSDVLSLPSTSSATTSFASTVSSSVSSSTKTTVTREPSTRLICSAVRSTLLIADIDRSQLVVVSDLGYAIRDWAVCGPDVFVLLAGSGSSGSGSVGLRKYTLFPVEKATERLLTRKGTLQAARLVLSVRPPESPVDAPPRDTVAAGWPMPLIEKIQTALAAIKKKESESLRRQLNDLVCGGDRKPSIGEEEITVVSESLSSLAVARTRQVSTSDRYLDRRREEEEAEEGAESEYEDGDGGVIRRERGRRRRGDDDERSRSSPDNLRPLRRPTAASAAKTRAASPRSEEGRRVRREEIKRAKRLLESDSSQTEHHDSLRTLLELGSPPPIQFKHSVTVASVARNLAELARVAPPSITDLLVERRTSAKASSGSKRGGGARVVKSIRPQRPTSGGVGGGSRKSGGGAAGMEEEERNSNVLMVEGTKKSSRSSVVDEGEDSENNVEWRREKRMGGVFLREEGGALTRATAAAPQEAETAADAAAAAAAELLAQNCDRCGLHKSWLAIFLFGAAVHRVSVVVREGAYGRGGVPSTVDEWCDALDGVVGRREERRRACDKCERAMQKAAESVPSTGRFCDGLRPVATRVDAEAMREKVLSLPEEVLRAAVFGVRTERRRGRRNGEIREETEEKENGGGPLTAAAAASPAKAMGEEVENGNGEERGEEKEEEEEGEEGRKWMLMMDARQVLTASLFALGREGLREMITQRAKRHTLEGLSDGDWALLARLVAPRESAGTPIPIQLARTMLKEYGMHKFVSIEGPSPPPATVTTPTPSIRSGYGRRVAPIDGPQSAREPVVVSWPMDTAGVCPMCSLSLAAAVGGCRATTAAAAEGGGEAAAGSNQLACYPCGHAYHAICIGEATRRRQNGGQAGISPVCIVCRVRARRSKAATAA</sequence>
<keyword evidence="3" id="KW-0732">Signal</keyword>
<evidence type="ECO:0000313" key="6">
    <source>
        <dbReference type="Proteomes" id="UP001432027"/>
    </source>
</evidence>
<feature type="compositionally biased region" description="Low complexity" evidence="2">
    <location>
        <begin position="334"/>
        <end position="355"/>
    </location>
</feature>
<dbReference type="GO" id="GO:0048066">
    <property type="term" value="P:developmental pigmentation"/>
    <property type="evidence" value="ECO:0007669"/>
    <property type="project" value="TreeGrafter"/>
</dbReference>
<feature type="compositionally biased region" description="Basic and acidic residues" evidence="2">
    <location>
        <begin position="957"/>
        <end position="966"/>
    </location>
</feature>
<feature type="region of interest" description="Disordered" evidence="2">
    <location>
        <begin position="1319"/>
        <end position="1378"/>
    </location>
</feature>
<dbReference type="InterPro" id="IPR006652">
    <property type="entry name" value="Kelch_1"/>
</dbReference>
<dbReference type="Pfam" id="PF23756">
    <property type="entry name" value="Beta-prop_HPS5"/>
    <property type="match status" value="1"/>
</dbReference>
<feature type="compositionally biased region" description="Gly residues" evidence="2">
    <location>
        <begin position="1098"/>
        <end position="1112"/>
    </location>
</feature>